<gene>
    <name evidence="4" type="ORF">A9299_00010</name>
    <name evidence="3" type="ORF">YHS_09975</name>
</gene>
<feature type="domain" description="Initiator Rep protein WH1" evidence="2">
    <location>
        <begin position="5"/>
        <end position="155"/>
    </location>
</feature>
<dbReference type="NCBIfam" id="NF038290">
    <property type="entry name" value="repM_Acin"/>
    <property type="match status" value="1"/>
</dbReference>
<dbReference type="GO" id="GO:0006270">
    <property type="term" value="P:DNA replication initiation"/>
    <property type="evidence" value="ECO:0007669"/>
    <property type="project" value="InterPro"/>
</dbReference>
<sequence length="314" mass="36252">MGNLVVKDNALIEASHKLSEAEQRLILLAILKGREFCDSIEQLTDKELIIHASDYVDAFDVDKTTAYRMLKQAVLGLFEAKWGYKYINSKGNVAVRYERFTQSAEYVENEATVKFMFANAIIPMLVELERNFTSYEIEQVANLQSRYAMRLYECLIRFKASKLLNITLDELRFRFGLLDTEYKAMGDFKKRVLDMAVKDINDNTDITVSYDQHKQGRTITGFTFKFKQKAKVKTAKAEQDKRDPHTLDMFVPMTDNQRFAFANKISRLPEASHLAKGQANDSYDAFAEQIAKDLLDVEKQKVYLPFLSKLGFKF</sequence>
<geneLocation type="plasmid" evidence="3">
    <name>pYHS2</name>
</geneLocation>
<accession>A0A1B8Q7N6</accession>
<evidence type="ECO:0000313" key="3">
    <source>
        <dbReference type="EMBL" id="ATQ84263.1"/>
    </source>
</evidence>
<proteinExistence type="inferred from homology"/>
<dbReference type="Pfam" id="PF01051">
    <property type="entry name" value="Rep3_N"/>
    <property type="match status" value="1"/>
</dbReference>
<comment type="similarity">
    <text evidence="1">Belongs to the initiator RepB protein family.</text>
</comment>
<dbReference type="InterPro" id="IPR036388">
    <property type="entry name" value="WH-like_DNA-bd_sf"/>
</dbReference>
<dbReference type="EMBL" id="LZMT01000001">
    <property type="protein sequence ID" value="OBX65853.1"/>
    <property type="molecule type" value="Genomic_DNA"/>
</dbReference>
<dbReference type="Pfam" id="PF21205">
    <property type="entry name" value="Rep3_C"/>
    <property type="match status" value="1"/>
</dbReference>
<organism evidence="4">
    <name type="scientific">Faucicola osloensis</name>
    <name type="common">Moraxella osloensis</name>
    <dbReference type="NCBI Taxonomy" id="34062"/>
    <lineage>
        <taxon>Bacteria</taxon>
        <taxon>Pseudomonadati</taxon>
        <taxon>Pseudomonadota</taxon>
        <taxon>Gammaproteobacteria</taxon>
        <taxon>Moraxellales</taxon>
        <taxon>Moraxellaceae</taxon>
        <taxon>Faucicola</taxon>
    </lineage>
</organism>
<evidence type="ECO:0000313" key="4">
    <source>
        <dbReference type="EMBL" id="OBX65853.1"/>
    </source>
</evidence>
<keyword evidence="3" id="KW-0614">Plasmid</keyword>
<dbReference type="Gene3D" id="1.10.10.10">
    <property type="entry name" value="Winged helix-like DNA-binding domain superfamily/Winged helix DNA-binding domain"/>
    <property type="match status" value="2"/>
</dbReference>
<dbReference type="InterPro" id="IPR036390">
    <property type="entry name" value="WH_DNA-bd_sf"/>
</dbReference>
<dbReference type="GO" id="GO:0003887">
    <property type="term" value="F:DNA-directed DNA polymerase activity"/>
    <property type="evidence" value="ECO:0007669"/>
    <property type="project" value="InterPro"/>
</dbReference>
<name>A0A1B8Q7N6_FAUOS</name>
<dbReference type="SUPFAM" id="SSF46785">
    <property type="entry name" value="Winged helix' DNA-binding domain"/>
    <property type="match status" value="2"/>
</dbReference>
<dbReference type="EMBL" id="CP024178">
    <property type="protein sequence ID" value="ATQ84263.1"/>
    <property type="molecule type" value="Genomic_DNA"/>
</dbReference>
<dbReference type="AlphaFoldDB" id="A0A1B8Q7N6"/>
<reference evidence="3" key="2">
    <citation type="submission" date="2017-10" db="EMBL/GenBank/DDBJ databases">
        <title>Complete Genome Sequence from Moraxella oslensis YHS isolated from human skin.</title>
        <authorList>
            <person name="Lee K."/>
            <person name="Lim J.Y."/>
            <person name="Hwang I."/>
        </authorList>
    </citation>
    <scope>NUCLEOTIDE SEQUENCE</scope>
    <source>
        <strain evidence="3">YHS</strain>
        <plasmid evidence="3">pYHS2</plasmid>
    </source>
</reference>
<evidence type="ECO:0000256" key="1">
    <source>
        <dbReference type="ARBA" id="ARBA00038283"/>
    </source>
</evidence>
<dbReference type="InterPro" id="IPR000525">
    <property type="entry name" value="Initiator_Rep_WH1"/>
</dbReference>
<reference evidence="4" key="1">
    <citation type="submission" date="2016-06" db="EMBL/GenBank/DDBJ databases">
        <title>Draft genome of Moraxella osloensis CCUG 67237.</title>
        <authorList>
            <person name="Salva-Serra F."/>
            <person name="Engstrom-Jakobsson H."/>
            <person name="Thorell K."/>
            <person name="Gonzales-Siles L."/>
            <person name="Karlsson R."/>
            <person name="Boulund F."/>
            <person name="Engstrand L."/>
            <person name="Kristiansson E."/>
            <person name="Moore E."/>
        </authorList>
    </citation>
    <scope>NUCLEOTIDE SEQUENCE [LARGE SCALE GENOMIC DNA]</scope>
    <source>
        <strain evidence="4">CCUG 67237</strain>
    </source>
</reference>
<evidence type="ECO:0000259" key="2">
    <source>
        <dbReference type="Pfam" id="PF01051"/>
    </source>
</evidence>
<protein>
    <submittedName>
        <fullName evidence="3">RepB family plasmid replication initiator protein</fullName>
    </submittedName>
</protein>